<dbReference type="GO" id="GO:0015562">
    <property type="term" value="F:efflux transmembrane transporter activity"/>
    <property type="evidence" value="ECO:0007669"/>
    <property type="project" value="InterPro"/>
</dbReference>
<proteinExistence type="inferred from homology"/>
<dbReference type="RefSeq" id="WP_091471989.1">
    <property type="nucleotide sequence ID" value="NZ_FNFX01000004.1"/>
</dbReference>
<keyword evidence="2" id="KW-0812">Transmembrane</keyword>
<organism evidence="3 4">
    <name type="scientific">Methylophilus rhizosphaerae</name>
    <dbReference type="NCBI Taxonomy" id="492660"/>
    <lineage>
        <taxon>Bacteria</taxon>
        <taxon>Pseudomonadati</taxon>
        <taxon>Pseudomonadota</taxon>
        <taxon>Betaproteobacteria</taxon>
        <taxon>Nitrosomonadales</taxon>
        <taxon>Methylophilaceae</taxon>
        <taxon>Methylophilus</taxon>
    </lineage>
</organism>
<dbReference type="GO" id="GO:0005886">
    <property type="term" value="C:plasma membrane"/>
    <property type="evidence" value="ECO:0007669"/>
    <property type="project" value="UniProtKB-SubCell"/>
</dbReference>
<dbReference type="PANTHER" id="PTHR30203">
    <property type="entry name" value="OUTER MEMBRANE CATION EFFLUX PROTEIN"/>
    <property type="match status" value="1"/>
</dbReference>
<dbReference type="InterPro" id="IPR010131">
    <property type="entry name" value="MdtP/NodT-like"/>
</dbReference>
<evidence type="ECO:0000256" key="1">
    <source>
        <dbReference type="ARBA" id="ARBA00007613"/>
    </source>
</evidence>
<comment type="subcellular location">
    <subcellularLocation>
        <location evidence="2">Cell membrane</location>
        <topology evidence="2">Lipid-anchor</topology>
    </subcellularLocation>
</comment>
<dbReference type="Gene3D" id="1.20.1600.10">
    <property type="entry name" value="Outer membrane efflux proteins (OEP)"/>
    <property type="match status" value="1"/>
</dbReference>
<dbReference type="PROSITE" id="PS51257">
    <property type="entry name" value="PROKAR_LIPOPROTEIN"/>
    <property type="match status" value="1"/>
</dbReference>
<sequence length="488" mass="53427">MKYQFMSILFLVLQGCSITTKNEIESIKKPVGNYRSAIEHSVGSMPIEDSPPSNWWRMFNDPILSQIEERVVEENLSVKAAISRVLQSRAQRQVNGAIYYPQVTADGNFLNSRSNPNGPHMPPLAAGSSSFNNIRAGLEANWELDLFGRIEKITAAADAKTEAALDDQRFAVITVESEIARLYIALRGAQSLKSILDENLEIAERSAYLTKAKFANGVTTHLDVSNSEAQIASIQSKIPLVEAEQTVLINAIGVLLAQPPSSLSSLLGGGKAIPNPPRNVPVGLPSELVRRRPDIRKAEANLSAATAEIGIAIADFYPRISLTGGFASETLQLSKLGNWATRQFFIGPIFSLPVFNGGKLKGTLELKKAEQQEAAINYQSTILNAWNEVDSTLANYFAEQQRHSKLQEAVEKNGLALRIAQRRYTEGVIDFLNVLAVQKSLLASKEELINSKVSVSQNMINLYKSLGGGWESTIPESHYITQSASTLE</sequence>
<evidence type="ECO:0000256" key="2">
    <source>
        <dbReference type="RuleBase" id="RU362097"/>
    </source>
</evidence>
<dbReference type="AlphaFoldDB" id="A0A1G9DTI4"/>
<dbReference type="NCBIfam" id="TIGR01845">
    <property type="entry name" value="outer_NodT"/>
    <property type="match status" value="1"/>
</dbReference>
<dbReference type="InterPro" id="IPR003423">
    <property type="entry name" value="OMP_efflux"/>
</dbReference>
<dbReference type="EMBL" id="FNFX01000004">
    <property type="protein sequence ID" value="SDK67206.1"/>
    <property type="molecule type" value="Genomic_DNA"/>
</dbReference>
<dbReference type="Pfam" id="PF02321">
    <property type="entry name" value="OEP"/>
    <property type="match status" value="2"/>
</dbReference>
<name>A0A1G9DTI4_9PROT</name>
<dbReference type="Proteomes" id="UP000198629">
    <property type="component" value="Unassembled WGS sequence"/>
</dbReference>
<evidence type="ECO:0000313" key="3">
    <source>
        <dbReference type="EMBL" id="SDK67206.1"/>
    </source>
</evidence>
<keyword evidence="4" id="KW-1185">Reference proteome</keyword>
<dbReference type="SUPFAM" id="SSF56954">
    <property type="entry name" value="Outer membrane efflux proteins (OEP)"/>
    <property type="match status" value="1"/>
</dbReference>
<dbReference type="OrthoDB" id="9770517at2"/>
<protein>
    <submittedName>
        <fullName evidence="3">Efflux transporter, outer membrane factor (OMF) lipoprotein, NodT family</fullName>
    </submittedName>
</protein>
<keyword evidence="2" id="KW-1134">Transmembrane beta strand</keyword>
<comment type="similarity">
    <text evidence="1 2">Belongs to the outer membrane factor (OMF) (TC 1.B.17) family.</text>
</comment>
<dbReference type="STRING" id="492660.SAMN05192566_1970"/>
<evidence type="ECO:0000313" key="4">
    <source>
        <dbReference type="Proteomes" id="UP000198629"/>
    </source>
</evidence>
<keyword evidence="2" id="KW-0564">Palmitate</keyword>
<reference evidence="4" key="1">
    <citation type="submission" date="2016-10" db="EMBL/GenBank/DDBJ databases">
        <authorList>
            <person name="Varghese N."/>
            <person name="Submissions S."/>
        </authorList>
    </citation>
    <scope>NUCLEOTIDE SEQUENCE [LARGE SCALE GENOMIC DNA]</scope>
    <source>
        <strain evidence="4">CBMB127</strain>
    </source>
</reference>
<dbReference type="PANTHER" id="PTHR30203:SF25">
    <property type="entry name" value="OUTER MEMBRANE PROTEIN-RELATED"/>
    <property type="match status" value="1"/>
</dbReference>
<keyword evidence="2 3" id="KW-0449">Lipoprotein</keyword>
<accession>A0A1G9DTI4</accession>
<dbReference type="Gene3D" id="2.20.200.10">
    <property type="entry name" value="Outer membrane efflux proteins (OEP)"/>
    <property type="match status" value="1"/>
</dbReference>
<keyword evidence="2" id="KW-0472">Membrane</keyword>
<gene>
    <name evidence="3" type="ORF">SAMN05192566_1970</name>
</gene>